<organism evidence="1 2">
    <name type="scientific">Pseudomonas putida</name>
    <name type="common">Arthrobacter siderocapsulatus</name>
    <dbReference type="NCBI Taxonomy" id="303"/>
    <lineage>
        <taxon>Bacteria</taxon>
        <taxon>Pseudomonadati</taxon>
        <taxon>Pseudomonadota</taxon>
        <taxon>Gammaproteobacteria</taxon>
        <taxon>Pseudomonadales</taxon>
        <taxon>Pseudomonadaceae</taxon>
        <taxon>Pseudomonas</taxon>
    </lineage>
</organism>
<gene>
    <name evidence="1" type="ORF">PPUN14671_39970</name>
</gene>
<sequence>MLTHFVQAKAFGLFGKQAFKAFGAGEVKFETVRHVYSRALGYLTDEATHHPAMFARMPFQQACGWPFQAHEHAAKGRAARPICARPGGKDSLDHQAV</sequence>
<dbReference type="Proteomes" id="UP001161257">
    <property type="component" value="Unassembled WGS sequence"/>
</dbReference>
<dbReference type="AlphaFoldDB" id="A0AA37RK59"/>
<name>A0AA37RK59_PSEPU</name>
<dbReference type="EMBL" id="BSKJ01000009">
    <property type="protein sequence ID" value="GLO37161.1"/>
    <property type="molecule type" value="Genomic_DNA"/>
</dbReference>
<proteinExistence type="predicted"/>
<comment type="caution">
    <text evidence="1">The sequence shown here is derived from an EMBL/GenBank/DDBJ whole genome shotgun (WGS) entry which is preliminary data.</text>
</comment>
<protein>
    <submittedName>
        <fullName evidence="1">Uncharacterized protein</fullName>
    </submittedName>
</protein>
<evidence type="ECO:0000313" key="2">
    <source>
        <dbReference type="Proteomes" id="UP001161257"/>
    </source>
</evidence>
<accession>A0AA37RK59</accession>
<reference evidence="1" key="1">
    <citation type="submission" date="2023-01" db="EMBL/GenBank/DDBJ databases">
        <title>Whole-genome sequence of Pseudomonas putida NBRC 14671.</title>
        <authorList>
            <person name="Morohoshi T."/>
            <person name="Someya N."/>
        </authorList>
    </citation>
    <scope>NUCLEOTIDE SEQUENCE</scope>
    <source>
        <strain evidence="1">NBRC 14671</strain>
    </source>
</reference>
<evidence type="ECO:0000313" key="1">
    <source>
        <dbReference type="EMBL" id="GLO37161.1"/>
    </source>
</evidence>